<feature type="signal peptide" evidence="1">
    <location>
        <begin position="1"/>
        <end position="19"/>
    </location>
</feature>
<dbReference type="AlphaFoldDB" id="A0A023G2Y0"/>
<reference evidence="2" key="1">
    <citation type="submission" date="2014-03" db="EMBL/GenBank/DDBJ databases">
        <title>The sialotranscriptome of Amblyomma triste, Amblyomma parvum and Amblyomma cajennense ticks, uncovered by 454-based RNA-seq.</title>
        <authorList>
            <person name="Garcia G.R."/>
            <person name="Gardinassi L.G."/>
            <person name="Ribeiro J.M."/>
            <person name="Anatriello E."/>
            <person name="Ferreira B.R."/>
            <person name="Moreira H.N."/>
            <person name="Mafra C."/>
            <person name="Olegario M.M."/>
            <person name="Szabo P.J."/>
            <person name="Miranda-Santos I.K."/>
            <person name="Maruyama S.R."/>
        </authorList>
    </citation>
    <scope>NUCLEOTIDE SEQUENCE</scope>
    <source>
        <strain evidence="2">Mato Grasso do Sul</strain>
        <tissue evidence="2">Salivary glands</tissue>
    </source>
</reference>
<dbReference type="EMBL" id="GBBM01007289">
    <property type="protein sequence ID" value="JAC28129.1"/>
    <property type="molecule type" value="mRNA"/>
</dbReference>
<sequence>MFTAGIFFVLIRCLSSSLAVHEDLHRQLLTRTANYSDIKEFLNTSEPIWTYNSTKEYRVYCKRDVMYNITNEMIIFNRSYEYKNDSISYWVQGDFFYPEGWQIPIAILIGMPGGLKDGYELFLYKNDANTCGVFNTTITFTGEPFFWFDLRVTNSSITTGPANDCLQFYYTVVHYYKKRRMVRTRTAVSIGPSPLRCYFRIPPCRFLQVVQWA</sequence>
<evidence type="ECO:0000313" key="2">
    <source>
        <dbReference type="EMBL" id="JAC28129.1"/>
    </source>
</evidence>
<proteinExistence type="evidence at transcript level"/>
<keyword evidence="1" id="KW-0732">Signal</keyword>
<organism evidence="2">
    <name type="scientific">Amblyomma triste</name>
    <name type="common">Neotropical tick</name>
    <dbReference type="NCBI Taxonomy" id="251400"/>
    <lineage>
        <taxon>Eukaryota</taxon>
        <taxon>Metazoa</taxon>
        <taxon>Ecdysozoa</taxon>
        <taxon>Arthropoda</taxon>
        <taxon>Chelicerata</taxon>
        <taxon>Arachnida</taxon>
        <taxon>Acari</taxon>
        <taxon>Parasitiformes</taxon>
        <taxon>Ixodida</taxon>
        <taxon>Ixodoidea</taxon>
        <taxon>Ixodidae</taxon>
        <taxon>Amblyomminae</taxon>
        <taxon>Amblyomma</taxon>
    </lineage>
</organism>
<name>A0A023G2Y0_AMBTT</name>
<accession>A0A023G2Y0</accession>
<evidence type="ECO:0000256" key="1">
    <source>
        <dbReference type="SAM" id="SignalP"/>
    </source>
</evidence>
<feature type="chain" id="PRO_5001516698" evidence="1">
    <location>
        <begin position="20"/>
        <end position="213"/>
    </location>
</feature>
<protein>
    <submittedName>
        <fullName evidence="2">Putative lipocalin-3 1</fullName>
    </submittedName>
</protein>